<sequence>MKKLLLLGVTLSMLLPLEAPVEAAVVKSAGSELKSELVYKRKKARGYKKKKGFMWGLFRKKNACGCPKF</sequence>
<evidence type="ECO:0000256" key="1">
    <source>
        <dbReference type="SAM" id="SignalP"/>
    </source>
</evidence>
<keyword evidence="1" id="KW-0732">Signal</keyword>
<keyword evidence="3" id="KW-1185">Reference proteome</keyword>
<evidence type="ECO:0000313" key="3">
    <source>
        <dbReference type="Proteomes" id="UP000253383"/>
    </source>
</evidence>
<feature type="chain" id="PRO_5016760083" evidence="1">
    <location>
        <begin position="24"/>
        <end position="69"/>
    </location>
</feature>
<dbReference type="RefSeq" id="WP_114407776.1">
    <property type="nucleotide sequence ID" value="NZ_QOWE01000016.1"/>
</dbReference>
<reference evidence="2 3" key="1">
    <citation type="submission" date="2018-07" db="EMBL/GenBank/DDBJ databases">
        <title>Genome analysis of Larkinella rosea.</title>
        <authorList>
            <person name="Zhou Z."/>
            <person name="Wang G."/>
        </authorList>
    </citation>
    <scope>NUCLEOTIDE SEQUENCE [LARGE SCALE GENOMIC DNA]</scope>
    <source>
        <strain evidence="3">zzj9</strain>
    </source>
</reference>
<protein>
    <submittedName>
        <fullName evidence="2">Uncharacterized protein</fullName>
    </submittedName>
</protein>
<gene>
    <name evidence="2" type="ORF">DUE52_19845</name>
</gene>
<feature type="signal peptide" evidence="1">
    <location>
        <begin position="1"/>
        <end position="23"/>
    </location>
</feature>
<organism evidence="2 3">
    <name type="scientific">Larkinella punicea</name>
    <dbReference type="NCBI Taxonomy" id="2315727"/>
    <lineage>
        <taxon>Bacteria</taxon>
        <taxon>Pseudomonadati</taxon>
        <taxon>Bacteroidota</taxon>
        <taxon>Cytophagia</taxon>
        <taxon>Cytophagales</taxon>
        <taxon>Spirosomataceae</taxon>
        <taxon>Larkinella</taxon>
    </lineage>
</organism>
<dbReference type="Proteomes" id="UP000253383">
    <property type="component" value="Unassembled WGS sequence"/>
</dbReference>
<evidence type="ECO:0000313" key="2">
    <source>
        <dbReference type="EMBL" id="RCR67970.1"/>
    </source>
</evidence>
<accession>A0A368JJY8</accession>
<comment type="caution">
    <text evidence="2">The sequence shown here is derived from an EMBL/GenBank/DDBJ whole genome shotgun (WGS) entry which is preliminary data.</text>
</comment>
<dbReference type="AlphaFoldDB" id="A0A368JJY8"/>
<dbReference type="EMBL" id="QOWE01000016">
    <property type="protein sequence ID" value="RCR67970.1"/>
    <property type="molecule type" value="Genomic_DNA"/>
</dbReference>
<proteinExistence type="predicted"/>
<name>A0A368JJY8_9BACT</name>